<protein>
    <submittedName>
        <fullName evidence="6">Uncharacterized protein</fullName>
    </submittedName>
</protein>
<dbReference type="InterPro" id="IPR051012">
    <property type="entry name" value="CellSynth/LPSAsmb/PSIAsmb"/>
</dbReference>
<dbReference type="eggNOG" id="COG0457">
    <property type="taxonomic scope" value="Bacteria"/>
</dbReference>
<organism evidence="6 7">
    <name type="scientific">Dactylococcopsis salina (strain PCC 8305)</name>
    <name type="common">Myxobactron salinum</name>
    <dbReference type="NCBI Taxonomy" id="13035"/>
    <lineage>
        <taxon>Bacteria</taxon>
        <taxon>Bacillati</taxon>
        <taxon>Cyanobacteriota</taxon>
        <taxon>Cyanophyceae</taxon>
        <taxon>Nodosilineales</taxon>
        <taxon>Cymatolegaceae</taxon>
        <taxon>Dactylococcopsis</taxon>
    </lineage>
</organism>
<evidence type="ECO:0000256" key="5">
    <source>
        <dbReference type="SAM" id="Phobius"/>
    </source>
</evidence>
<dbReference type="EMBL" id="CP003944">
    <property type="protein sequence ID" value="AFZ50490.1"/>
    <property type="molecule type" value="Genomic_DNA"/>
</dbReference>
<keyword evidence="5" id="KW-0812">Transmembrane</keyword>
<dbReference type="InterPro" id="IPR019734">
    <property type="entry name" value="TPR_rpt"/>
</dbReference>
<evidence type="ECO:0000256" key="3">
    <source>
        <dbReference type="PROSITE-ProRule" id="PRU00339"/>
    </source>
</evidence>
<dbReference type="SMART" id="SM00028">
    <property type="entry name" value="TPR"/>
    <property type="match status" value="4"/>
</dbReference>
<dbReference type="KEGG" id="dsl:Dacsa_1834"/>
<evidence type="ECO:0000313" key="7">
    <source>
        <dbReference type="Proteomes" id="UP000010482"/>
    </source>
</evidence>
<sequence>MNTLTKRNNMSSSPDQSKRKTWILIVIGIIVVAFVGVSVLPFINSGGNEPQQANNPTSSPEVQQQQEDLDAQARGYEAVLEKEPENESALQGLIEVRIQQGDIEGALIPLEKLADLNPEQEAYRILLAQAKQQTGDLEGASDAYRFILDEKPGDTQALQGLVDLLLQQNRPEAAISELRNTLETAENKETEIDTTGVKLLLAQVYGRTEKFDGAIELYREVANNNPADFRPVLGQALVQQRKGNEEAAKPLYEKAFNLAPAQFKDQIKQMTPLLTDENTAPESENTEE</sequence>
<reference evidence="6" key="1">
    <citation type="submission" date="2012-04" db="EMBL/GenBank/DDBJ databases">
        <title>Finished genome of Dactylococcopsis salina PCC 8305.</title>
        <authorList>
            <consortium name="US DOE Joint Genome Institute"/>
            <person name="Gugger M."/>
            <person name="Coursin T."/>
            <person name="Rippka R."/>
            <person name="Tandeau De Marsac N."/>
            <person name="Huntemann M."/>
            <person name="Wei C.-L."/>
            <person name="Han J."/>
            <person name="Detter J.C."/>
            <person name="Han C."/>
            <person name="Tapia R."/>
            <person name="Daligault H."/>
            <person name="Chen A."/>
            <person name="Krypides N."/>
            <person name="Mavromatis K."/>
            <person name="Markowitz V."/>
            <person name="Szeto E."/>
            <person name="Ivanova N."/>
            <person name="Ovchinnikova G."/>
            <person name="Pagani I."/>
            <person name="Pati A."/>
            <person name="Goodwin L."/>
            <person name="Peters L."/>
            <person name="Pitluck S."/>
            <person name="Woyke T."/>
            <person name="Kerfeld C."/>
        </authorList>
    </citation>
    <scope>NUCLEOTIDE SEQUENCE [LARGE SCALE GENOMIC DNA]</scope>
    <source>
        <strain evidence="6">PCC 8305</strain>
    </source>
</reference>
<evidence type="ECO:0000256" key="1">
    <source>
        <dbReference type="ARBA" id="ARBA00022737"/>
    </source>
</evidence>
<evidence type="ECO:0000256" key="2">
    <source>
        <dbReference type="ARBA" id="ARBA00022803"/>
    </source>
</evidence>
<dbReference type="PATRIC" id="fig|13035.3.peg.2076"/>
<feature type="repeat" description="TPR" evidence="3">
    <location>
        <begin position="195"/>
        <end position="228"/>
    </location>
</feature>
<name>K9YVW4_DACS8</name>
<keyword evidence="2 3" id="KW-0802">TPR repeat</keyword>
<dbReference type="Pfam" id="PF13429">
    <property type="entry name" value="TPR_15"/>
    <property type="match status" value="1"/>
</dbReference>
<feature type="transmembrane region" description="Helical" evidence="5">
    <location>
        <begin position="21"/>
        <end position="43"/>
    </location>
</feature>
<feature type="compositionally biased region" description="Polar residues" evidence="4">
    <location>
        <begin position="48"/>
        <end position="66"/>
    </location>
</feature>
<feature type="region of interest" description="Disordered" evidence="4">
    <location>
        <begin position="48"/>
        <end position="69"/>
    </location>
</feature>
<dbReference type="PROSITE" id="PS50005">
    <property type="entry name" value="TPR"/>
    <property type="match status" value="1"/>
</dbReference>
<dbReference type="SUPFAM" id="SSF48452">
    <property type="entry name" value="TPR-like"/>
    <property type="match status" value="1"/>
</dbReference>
<keyword evidence="7" id="KW-1185">Reference proteome</keyword>
<dbReference type="PANTHER" id="PTHR45586:SF1">
    <property type="entry name" value="LIPOPOLYSACCHARIDE ASSEMBLY PROTEIN B"/>
    <property type="match status" value="1"/>
</dbReference>
<dbReference type="Proteomes" id="UP000010482">
    <property type="component" value="Chromosome"/>
</dbReference>
<gene>
    <name evidence="6" type="ORF">Dacsa_1834</name>
</gene>
<dbReference type="RefSeq" id="WP_015229487.1">
    <property type="nucleotide sequence ID" value="NC_019780.1"/>
</dbReference>
<dbReference type="Gene3D" id="1.25.40.10">
    <property type="entry name" value="Tetratricopeptide repeat domain"/>
    <property type="match status" value="1"/>
</dbReference>
<keyword evidence="5" id="KW-1133">Transmembrane helix</keyword>
<proteinExistence type="predicted"/>
<dbReference type="STRING" id="13035.Dacsa_1834"/>
<accession>K9YVW4</accession>
<dbReference type="AlphaFoldDB" id="K9YVW4"/>
<keyword evidence="1" id="KW-0677">Repeat</keyword>
<dbReference type="InterPro" id="IPR011990">
    <property type="entry name" value="TPR-like_helical_dom_sf"/>
</dbReference>
<evidence type="ECO:0000313" key="6">
    <source>
        <dbReference type="EMBL" id="AFZ50490.1"/>
    </source>
</evidence>
<dbReference type="PANTHER" id="PTHR45586">
    <property type="entry name" value="TPR REPEAT-CONTAINING PROTEIN PA4667"/>
    <property type="match status" value="1"/>
</dbReference>
<evidence type="ECO:0000256" key="4">
    <source>
        <dbReference type="SAM" id="MobiDB-lite"/>
    </source>
</evidence>
<dbReference type="HOGENOM" id="CLU_069342_0_0_3"/>
<keyword evidence="5" id="KW-0472">Membrane</keyword>